<feature type="domain" description="Secretion system C-terminal sorting" evidence="3">
    <location>
        <begin position="483"/>
        <end position="549"/>
    </location>
</feature>
<evidence type="ECO:0000259" key="3">
    <source>
        <dbReference type="Pfam" id="PF18962"/>
    </source>
</evidence>
<accession>A9E7Z9</accession>
<organism evidence="4 5">
    <name type="scientific">Kordia algicida OT-1</name>
    <dbReference type="NCBI Taxonomy" id="391587"/>
    <lineage>
        <taxon>Bacteria</taxon>
        <taxon>Pseudomonadati</taxon>
        <taxon>Bacteroidota</taxon>
        <taxon>Flavobacteriia</taxon>
        <taxon>Flavobacteriales</taxon>
        <taxon>Flavobacteriaceae</taxon>
        <taxon>Kordia</taxon>
    </lineage>
</organism>
<proteinExistence type="predicted"/>
<evidence type="ECO:0000256" key="2">
    <source>
        <dbReference type="SAM" id="SignalP"/>
    </source>
</evidence>
<dbReference type="HOGENOM" id="CLU_490841_0_0_10"/>
<feature type="signal peptide" evidence="2">
    <location>
        <begin position="1"/>
        <end position="18"/>
    </location>
</feature>
<dbReference type="NCBIfam" id="TIGR04183">
    <property type="entry name" value="Por_Secre_tail"/>
    <property type="match status" value="1"/>
</dbReference>
<comment type="caution">
    <text evidence="4">The sequence shown here is derived from an EMBL/GenBank/DDBJ whole genome shotgun (WGS) entry which is preliminary data.</text>
</comment>
<dbReference type="EMBL" id="ABIB01000012">
    <property type="protein sequence ID" value="EDP94950.1"/>
    <property type="molecule type" value="Genomic_DNA"/>
</dbReference>
<dbReference type="Proteomes" id="UP000002945">
    <property type="component" value="Unassembled WGS sequence"/>
</dbReference>
<dbReference type="Pfam" id="PF18962">
    <property type="entry name" value="Por_Secre_tail"/>
    <property type="match status" value="1"/>
</dbReference>
<dbReference type="STRING" id="391587.KAOT1_09054"/>
<protein>
    <recommendedName>
        <fullName evidence="3">Secretion system C-terminal sorting domain-containing protein</fullName>
    </recommendedName>
</protein>
<name>A9E7Z9_9FLAO</name>
<gene>
    <name evidence="4" type="ORF">KAOT1_09054</name>
</gene>
<dbReference type="SUPFAM" id="SSF63829">
    <property type="entry name" value="Calcium-dependent phosphotriesterase"/>
    <property type="match status" value="1"/>
</dbReference>
<dbReference type="eggNOG" id="COG1520">
    <property type="taxonomic scope" value="Bacteria"/>
</dbReference>
<keyword evidence="5" id="KW-1185">Reference proteome</keyword>
<dbReference type="OrthoDB" id="1489153at2"/>
<evidence type="ECO:0000313" key="4">
    <source>
        <dbReference type="EMBL" id="EDP94950.1"/>
    </source>
</evidence>
<sequence length="553" mass="61115">MKKILLGLVMLLATQANAQYTFEQIDIWSGSNGSSPTYITEMNGEMYFQAFEITPSFKKLYKSDGTEAGTQIIATNLNGGGGYSPESFYVMNGELYFSAFVSGIGQELFKTDGTDAGTVLVKDIRSGSSNGLDFNSNDINQLFVEYNNELYFRAYTNSSIELWKTDGTEAGTVSVKNFEDAQNGAPTFMTKPGKNIIGVVFDGLLYFYVNRNGNGELWKTDGTTANTELVRSSLDNIAEMIVFNNELYFTAEDENTNNGRELWVTDGTFAGTIIKHDIFPNNLNPAFGTGSNPSYLTIFNNELYFKARSYNGTSGQIIGSELWKTDGTTASLVKDIDTDNLASGLNIPNFTEYNNELYFVASDNTTSDFELWKTNGTESGTVKVVSATDTGESIEFLRAINYANKLFYFDSQQLWVTDGTPAGTEALTGSSEEIIQVQVNSLIEYQNKLWFAGNKSGNGTELTSLQDASVLNVESFETNAMNMYPNPASNMIQFSNITNQMQYNIYNTLGHLIAQGKLENSQKSIDISTFTSGMYLVEITSKTQSKIFKLLKN</sequence>
<keyword evidence="1 2" id="KW-0732">Signal</keyword>
<evidence type="ECO:0000313" key="5">
    <source>
        <dbReference type="Proteomes" id="UP000002945"/>
    </source>
</evidence>
<dbReference type="InterPro" id="IPR026444">
    <property type="entry name" value="Secre_tail"/>
</dbReference>
<feature type="chain" id="PRO_5002734508" description="Secretion system C-terminal sorting domain-containing protein" evidence="2">
    <location>
        <begin position="19"/>
        <end position="553"/>
    </location>
</feature>
<dbReference type="RefSeq" id="WP_007094373.1">
    <property type="nucleotide sequence ID" value="NZ_CP142125.1"/>
</dbReference>
<evidence type="ECO:0000256" key="1">
    <source>
        <dbReference type="ARBA" id="ARBA00022729"/>
    </source>
</evidence>
<reference evidence="4 5" key="1">
    <citation type="journal article" date="2011" name="J. Bacteriol.">
        <title>Genome sequence of the algicidal bacterium Kordia algicida OT-1.</title>
        <authorList>
            <person name="Lee H.S."/>
            <person name="Kang S.G."/>
            <person name="Kwon K.K."/>
            <person name="Lee J.H."/>
            <person name="Kim S.J."/>
        </authorList>
    </citation>
    <scope>NUCLEOTIDE SEQUENCE [LARGE SCALE GENOMIC DNA]</scope>
    <source>
        <strain evidence="4 5">OT-1</strain>
    </source>
</reference>
<dbReference type="AlphaFoldDB" id="A9E7Z9"/>